<dbReference type="STRING" id="83262.BAB75_05255"/>
<dbReference type="RefSeq" id="WP_043078845.1">
    <property type="nucleotide sequence ID" value="NZ_CP011530.1"/>
</dbReference>
<proteinExistence type="inferred from homology"/>
<dbReference type="GO" id="GO:0004300">
    <property type="term" value="F:enoyl-CoA hydratase activity"/>
    <property type="evidence" value="ECO:0007669"/>
    <property type="project" value="UniProtKB-EC"/>
</dbReference>
<dbReference type="GeneID" id="45763308"/>
<dbReference type="EMBL" id="LQYE01000031">
    <property type="protein sequence ID" value="OAT67028.1"/>
    <property type="molecule type" value="Genomic_DNA"/>
</dbReference>
<dbReference type="GO" id="GO:0004165">
    <property type="term" value="F:delta(3)-delta(2)-enoyl-CoA isomerase activity"/>
    <property type="evidence" value="ECO:0007669"/>
    <property type="project" value="TreeGrafter"/>
</dbReference>
<gene>
    <name evidence="8" type="ORF">AN908_25165</name>
    <name evidence="9" type="ORF">AN912_21410</name>
    <name evidence="10" type="ORF">AWB85_15575</name>
</gene>
<comment type="caution">
    <text evidence="8">The sequence shown here is derived from an EMBL/GenBank/DDBJ whole genome shotgun (WGS) entry which is preliminary data.</text>
</comment>
<dbReference type="PANTHER" id="PTHR11941:SF75">
    <property type="entry name" value="ENOYL-COA HYDRATASE_ISOMERASE FAMILY PROTEIN"/>
    <property type="match status" value="1"/>
</dbReference>
<name>A0A0N1CGF5_9MYCO</name>
<evidence type="ECO:0000256" key="6">
    <source>
        <dbReference type="ARBA" id="ARBA00023717"/>
    </source>
</evidence>
<evidence type="ECO:0000313" key="12">
    <source>
        <dbReference type="Proteomes" id="UP000037962"/>
    </source>
</evidence>
<dbReference type="SUPFAM" id="SSF52096">
    <property type="entry name" value="ClpP/crotonase"/>
    <property type="match status" value="1"/>
</dbReference>
<comment type="similarity">
    <text evidence="2 7">Belongs to the enoyl-CoA hydratase/isomerase family.</text>
</comment>
<comment type="catalytic activity">
    <reaction evidence="5">
        <text>a (3S)-3-hydroxyacyl-CoA = a (2E)-enoyl-CoA + H2O</text>
        <dbReference type="Rhea" id="RHEA:16105"/>
        <dbReference type="ChEBI" id="CHEBI:15377"/>
        <dbReference type="ChEBI" id="CHEBI:57318"/>
        <dbReference type="ChEBI" id="CHEBI:58856"/>
        <dbReference type="EC" id="4.2.1.17"/>
    </reaction>
</comment>
<dbReference type="GO" id="GO:0006635">
    <property type="term" value="P:fatty acid beta-oxidation"/>
    <property type="evidence" value="ECO:0007669"/>
    <property type="project" value="TreeGrafter"/>
</dbReference>
<evidence type="ECO:0000313" key="11">
    <source>
        <dbReference type="Proteomes" id="UP000037843"/>
    </source>
</evidence>
<dbReference type="Proteomes" id="UP000037962">
    <property type="component" value="Unassembled WGS sequence"/>
</dbReference>
<evidence type="ECO:0000256" key="2">
    <source>
        <dbReference type="ARBA" id="ARBA00005254"/>
    </source>
</evidence>
<evidence type="ECO:0000256" key="1">
    <source>
        <dbReference type="ARBA" id="ARBA00002994"/>
    </source>
</evidence>
<evidence type="ECO:0000313" key="9">
    <source>
        <dbReference type="EMBL" id="KPG28684.1"/>
    </source>
</evidence>
<organism evidence="8 11">
    <name type="scientific">Mycobacteroides immunogenum</name>
    <dbReference type="NCBI Taxonomy" id="83262"/>
    <lineage>
        <taxon>Bacteria</taxon>
        <taxon>Bacillati</taxon>
        <taxon>Actinomycetota</taxon>
        <taxon>Actinomycetes</taxon>
        <taxon>Mycobacteriales</taxon>
        <taxon>Mycobacteriaceae</taxon>
        <taxon>Mycobacteroides</taxon>
    </lineage>
</organism>
<sequence>MSATLTRDGAIATLVLGTDENRFTLSFIDEVNARIDEVLADEEPTALVVTGSGKFFSNGLDVEYLGANPDKLGEYITEVQKIFVRLLTLPVPTVAAVNGHAYGAGAMVALSCDYRVMRADRGFFCLPEVNVGLPFTPGMAALCQGRMTPQAASATMPSGQRYGGDDCVRLQIVDAAVNEDEVFSTAKGFVEPLVGKNRGTLGTIKNGMYGAIVPLLLAGLG</sequence>
<keyword evidence="4" id="KW-0443">Lipid metabolism</keyword>
<dbReference type="FunFam" id="3.90.226.10:FF:000049">
    <property type="entry name" value="Enoyl-CoA delta isomerase 3"/>
    <property type="match status" value="1"/>
</dbReference>
<evidence type="ECO:0000313" key="10">
    <source>
        <dbReference type="EMBL" id="OAT67028.1"/>
    </source>
</evidence>
<evidence type="ECO:0000256" key="5">
    <source>
        <dbReference type="ARBA" id="ARBA00023709"/>
    </source>
</evidence>
<dbReference type="PROSITE" id="PS00166">
    <property type="entry name" value="ENOYL_COA_HYDRATASE"/>
    <property type="match status" value="1"/>
</dbReference>
<comment type="function">
    <text evidence="1">Could possibly oxidize fatty acids using specific components.</text>
</comment>
<reference evidence="11 12" key="1">
    <citation type="submission" date="2015-09" db="EMBL/GenBank/DDBJ databases">
        <title>Genome Sequences of Mycobacterium immunogenum Isolates, Recuperated from a Chloraminated Drinking Water Distribution System Simulator Subjected to Episodes of Nitrification.</title>
        <authorList>
            <person name="Gomez-Alvarez V."/>
            <person name="Revetta R.P."/>
        </authorList>
    </citation>
    <scope>NUCLEOTIDE SEQUENCE [LARGE SCALE GENOMIC DNA]</scope>
    <source>
        <strain evidence="8 11">H008</strain>
        <strain evidence="9 12">H076</strain>
    </source>
</reference>
<dbReference type="Gene3D" id="3.90.226.10">
    <property type="entry name" value="2-enoyl-CoA Hydratase, Chain A, domain 1"/>
    <property type="match status" value="1"/>
</dbReference>
<keyword evidence="12" id="KW-1185">Reference proteome</keyword>
<evidence type="ECO:0000256" key="4">
    <source>
        <dbReference type="ARBA" id="ARBA00023098"/>
    </source>
</evidence>
<dbReference type="EMBL" id="LJFO01000019">
    <property type="protein sequence ID" value="KPG03825.1"/>
    <property type="molecule type" value="Genomic_DNA"/>
</dbReference>
<evidence type="ECO:0000313" key="8">
    <source>
        <dbReference type="EMBL" id="KPG03825.1"/>
    </source>
</evidence>
<dbReference type="Proteomes" id="UP000037843">
    <property type="component" value="Unassembled WGS sequence"/>
</dbReference>
<evidence type="ECO:0000256" key="7">
    <source>
        <dbReference type="RuleBase" id="RU003707"/>
    </source>
</evidence>
<comment type="catalytic activity">
    <reaction evidence="6">
        <text>a 4-saturated-(3S)-3-hydroxyacyl-CoA = a (3E)-enoyl-CoA + H2O</text>
        <dbReference type="Rhea" id="RHEA:20724"/>
        <dbReference type="ChEBI" id="CHEBI:15377"/>
        <dbReference type="ChEBI" id="CHEBI:58521"/>
        <dbReference type="ChEBI" id="CHEBI:137480"/>
        <dbReference type="EC" id="4.2.1.17"/>
    </reaction>
</comment>
<evidence type="ECO:0000313" key="13">
    <source>
        <dbReference type="Proteomes" id="UP000186919"/>
    </source>
</evidence>
<keyword evidence="3" id="KW-0276">Fatty acid metabolism</keyword>
<dbReference type="CDD" id="cd06558">
    <property type="entry name" value="crotonase-like"/>
    <property type="match status" value="1"/>
</dbReference>
<dbReference type="OrthoDB" id="3567227at2"/>
<dbReference type="KEGG" id="miz:BAB75_05255"/>
<dbReference type="PATRIC" id="fig|83262.10.peg.745"/>
<protein>
    <submittedName>
        <fullName evidence="8">Enoyl-CoA hydratase</fullName>
    </submittedName>
</protein>
<dbReference type="PANTHER" id="PTHR11941">
    <property type="entry name" value="ENOYL-COA HYDRATASE-RELATED"/>
    <property type="match status" value="1"/>
</dbReference>
<dbReference type="AlphaFoldDB" id="A0A0N1CGF5"/>
<dbReference type="EMBL" id="LJFS01000033">
    <property type="protein sequence ID" value="KPG28684.1"/>
    <property type="molecule type" value="Genomic_DNA"/>
</dbReference>
<dbReference type="Proteomes" id="UP000186919">
    <property type="component" value="Unassembled WGS sequence"/>
</dbReference>
<accession>A0A0N1CGF5</accession>
<dbReference type="InterPro" id="IPR029045">
    <property type="entry name" value="ClpP/crotonase-like_dom_sf"/>
</dbReference>
<reference evidence="10 13" key="2">
    <citation type="submission" date="2016-01" db="EMBL/GenBank/DDBJ databases">
        <title>Mycobacterium immunogenum strain CD11_6 genome sequencing and assembly.</title>
        <authorList>
            <person name="Kaur G."/>
            <person name="Nair G.R."/>
            <person name="Mayilraj S."/>
        </authorList>
    </citation>
    <scope>NUCLEOTIDE SEQUENCE [LARGE SCALE GENOMIC DNA]</scope>
    <source>
        <strain evidence="10 13">CD11-6</strain>
    </source>
</reference>
<dbReference type="InterPro" id="IPR018376">
    <property type="entry name" value="Enoyl-CoA_hyd/isom_CS"/>
</dbReference>
<evidence type="ECO:0000256" key="3">
    <source>
        <dbReference type="ARBA" id="ARBA00022832"/>
    </source>
</evidence>
<dbReference type="Pfam" id="PF00378">
    <property type="entry name" value="ECH_1"/>
    <property type="match status" value="1"/>
</dbReference>
<dbReference type="InterPro" id="IPR001753">
    <property type="entry name" value="Enoyl-CoA_hydra/iso"/>
</dbReference>